<dbReference type="AlphaFoldDB" id="A0A4Q0M927"/>
<dbReference type="Proteomes" id="UP000289708">
    <property type="component" value="Unassembled WGS sequence"/>
</dbReference>
<evidence type="ECO:0000256" key="1">
    <source>
        <dbReference type="SAM" id="Phobius"/>
    </source>
</evidence>
<keyword evidence="1" id="KW-0812">Transmembrane</keyword>
<dbReference type="EMBL" id="RYFI01000022">
    <property type="protein sequence ID" value="RXF69236.1"/>
    <property type="molecule type" value="Genomic_DNA"/>
</dbReference>
<organism evidence="2 3">
    <name type="scientific">Hansschlegelia zhihuaiae</name>
    <dbReference type="NCBI Taxonomy" id="405005"/>
    <lineage>
        <taxon>Bacteria</taxon>
        <taxon>Pseudomonadati</taxon>
        <taxon>Pseudomonadota</taxon>
        <taxon>Alphaproteobacteria</taxon>
        <taxon>Hyphomicrobiales</taxon>
        <taxon>Methylopilaceae</taxon>
        <taxon>Hansschlegelia</taxon>
    </lineage>
</organism>
<dbReference type="RefSeq" id="WP_128779002.1">
    <property type="nucleotide sequence ID" value="NZ_RYFI01000022.1"/>
</dbReference>
<gene>
    <name evidence="2" type="ORF">EK403_18800</name>
</gene>
<feature type="transmembrane region" description="Helical" evidence="1">
    <location>
        <begin position="42"/>
        <end position="66"/>
    </location>
</feature>
<feature type="transmembrane region" description="Helical" evidence="1">
    <location>
        <begin position="73"/>
        <end position="91"/>
    </location>
</feature>
<feature type="transmembrane region" description="Helical" evidence="1">
    <location>
        <begin position="12"/>
        <end position="30"/>
    </location>
</feature>
<comment type="caution">
    <text evidence="2">The sequence shown here is derived from an EMBL/GenBank/DDBJ whole genome shotgun (WGS) entry which is preliminary data.</text>
</comment>
<keyword evidence="1" id="KW-1133">Transmembrane helix</keyword>
<name>A0A4Q0M927_9HYPH</name>
<reference evidence="2 3" key="1">
    <citation type="submission" date="2018-12" db="EMBL/GenBank/DDBJ databases">
        <title>bacterium Hansschlegelia zhihuaiae S113.</title>
        <authorList>
            <person name="He J."/>
        </authorList>
    </citation>
    <scope>NUCLEOTIDE SEQUENCE [LARGE SCALE GENOMIC DNA]</scope>
    <source>
        <strain evidence="2 3">S 113</strain>
    </source>
</reference>
<evidence type="ECO:0000313" key="3">
    <source>
        <dbReference type="Proteomes" id="UP000289708"/>
    </source>
</evidence>
<evidence type="ECO:0000313" key="2">
    <source>
        <dbReference type="EMBL" id="RXF69236.1"/>
    </source>
</evidence>
<sequence>MILVSERLKRWTWVSALAALVAPPALLLYSRVAHKLGASVEFGVSIMLNLIWVFLASAIVLIVAPAMIGWRGVILLAAFIAELYLVVPALLPMGV</sequence>
<accession>A0A4Q0M927</accession>
<protein>
    <submittedName>
        <fullName evidence="2">Uncharacterized protein</fullName>
    </submittedName>
</protein>
<keyword evidence="1" id="KW-0472">Membrane</keyword>
<proteinExistence type="predicted"/>
<keyword evidence="3" id="KW-1185">Reference proteome</keyword>